<evidence type="ECO:0000256" key="7">
    <source>
        <dbReference type="ARBA" id="ARBA00023136"/>
    </source>
</evidence>
<feature type="transmembrane region" description="Helical" evidence="8">
    <location>
        <begin position="307"/>
        <end position="331"/>
    </location>
</feature>
<evidence type="ECO:0000256" key="3">
    <source>
        <dbReference type="ARBA" id="ARBA00022448"/>
    </source>
</evidence>
<protein>
    <recommendedName>
        <fullName evidence="11">Major facilitator superfamily (MFS) profile domain-containing protein</fullName>
    </recommendedName>
</protein>
<organism evidence="9 10">
    <name type="scientific">Candidozyma haemuli</name>
    <dbReference type="NCBI Taxonomy" id="45357"/>
    <lineage>
        <taxon>Eukaryota</taxon>
        <taxon>Fungi</taxon>
        <taxon>Dikarya</taxon>
        <taxon>Ascomycota</taxon>
        <taxon>Saccharomycotina</taxon>
        <taxon>Pichiomycetes</taxon>
        <taxon>Metschnikowiaceae</taxon>
        <taxon>Candidozyma</taxon>
    </lineage>
</organism>
<dbReference type="PANTHER" id="PTHR23501:SF92">
    <property type="entry name" value="GLUTATHIONE EXCHANGER 1-RELATED"/>
    <property type="match status" value="1"/>
</dbReference>
<comment type="subcellular location">
    <subcellularLocation>
        <location evidence="1">Endomembrane system</location>
        <topology evidence="1">Multi-pass membrane protein</topology>
    </subcellularLocation>
</comment>
<feature type="transmembrane region" description="Helical" evidence="8">
    <location>
        <begin position="220"/>
        <end position="241"/>
    </location>
</feature>
<evidence type="ECO:0000256" key="1">
    <source>
        <dbReference type="ARBA" id="ARBA00004127"/>
    </source>
</evidence>
<feature type="transmembrane region" description="Helical" evidence="8">
    <location>
        <begin position="449"/>
        <end position="468"/>
    </location>
</feature>
<keyword evidence="3" id="KW-0813">Transport</keyword>
<dbReference type="Gene3D" id="1.20.1250.20">
    <property type="entry name" value="MFS general substrate transporter like domains"/>
    <property type="match status" value="2"/>
</dbReference>
<feature type="transmembrane region" description="Helical" evidence="8">
    <location>
        <begin position="158"/>
        <end position="178"/>
    </location>
</feature>
<feature type="transmembrane region" description="Helical" evidence="8">
    <location>
        <begin position="480"/>
        <end position="502"/>
    </location>
</feature>
<dbReference type="GO" id="GO:0005768">
    <property type="term" value="C:endosome"/>
    <property type="evidence" value="ECO:0007669"/>
    <property type="project" value="TreeGrafter"/>
</dbReference>
<feature type="transmembrane region" description="Helical" evidence="8">
    <location>
        <begin position="190"/>
        <end position="208"/>
    </location>
</feature>
<keyword evidence="5 8" id="KW-1133">Transmembrane helix</keyword>
<sequence length="681" mass="76019">MPVSEEKVYDTQEIVKNESNSIEAEIDKAAESDVASEAASQPVAVKSFGIRKAELELAQMTNRWHKLFYFFTLFVGMYVMVVEMFAKNVFIGYATNSYKEHSLMSTITTIGQVAMAASLPFFARASDVFGRLEMFLVAMVFKTMGTIIQSQAVNIQRFAAGTVFYSIGSSGMVLVWQVSIADASTLKWRFMALSALCLASVINTWSIGEITSSILSRHSWRFGIALWAFTTPLVCMPYMVTYAHVVWKARKTETWIEISNQKKDEFLEGSATARRYYNELDTRSSLTRKLPIRVKIFMLHFVKTLRIVLWDMDLIGCLLIGVILGLFLVPLTLAGGVSTKWKQASTIVPLVMGFVTIPIFILWESKLTKRPLLPWTLMKDRGIWGAFGVSLLSTLISNTPGSYAYPVLLVGMNASVTVATRTPTLNSFTEGITVPIVGLMLTKVRRTKAFIMSGDAIMLIAMGLFVHFRGSNDGLNAKYYRDGVAAAMCVSGVAQAMFYRLTTTSVQSCTNHEYMGPVTAIFGTFITIGSAFARSISGAIWTQEMYSAIYSEMEKLDVDTSLAMSAYATPYDFIKEYAWGSDPRKAVSLAYASVQRKLCIVAICLCVPMLGFILLLRDHRLEDTQNLDDLKAVGDIGDQEKAMKVAKRDKAQIVFKNDKDYILIWLKRLVGVKTRDYKEDN</sequence>
<gene>
    <name evidence="9" type="ORF">CXQ85_005266</name>
</gene>
<keyword evidence="10" id="KW-1185">Reference proteome</keyword>
<name>A0A2V1AXZ6_9ASCO</name>
<dbReference type="GO" id="GO:0005774">
    <property type="term" value="C:vacuolar membrane"/>
    <property type="evidence" value="ECO:0007669"/>
    <property type="project" value="TreeGrafter"/>
</dbReference>
<evidence type="ECO:0000256" key="5">
    <source>
        <dbReference type="ARBA" id="ARBA00022989"/>
    </source>
</evidence>
<dbReference type="GeneID" id="37010596"/>
<dbReference type="VEuPathDB" id="FungiDB:CXQ85_005266"/>
<evidence type="ECO:0000256" key="2">
    <source>
        <dbReference type="ARBA" id="ARBA00008335"/>
    </source>
</evidence>
<feature type="transmembrane region" description="Helical" evidence="8">
    <location>
        <begin position="103"/>
        <end position="122"/>
    </location>
</feature>
<evidence type="ECO:0000256" key="6">
    <source>
        <dbReference type="ARBA" id="ARBA00023065"/>
    </source>
</evidence>
<proteinExistence type="inferred from homology"/>
<dbReference type="GO" id="GO:0015343">
    <property type="term" value="F:siderophore-iron transmembrane transporter activity"/>
    <property type="evidence" value="ECO:0007669"/>
    <property type="project" value="TreeGrafter"/>
</dbReference>
<feature type="transmembrane region" description="Helical" evidence="8">
    <location>
        <begin position="598"/>
        <end position="616"/>
    </location>
</feature>
<evidence type="ECO:0000313" key="10">
    <source>
        <dbReference type="Proteomes" id="UP000244309"/>
    </source>
</evidence>
<dbReference type="OrthoDB" id="4088837at2759"/>
<dbReference type="GO" id="GO:0005886">
    <property type="term" value="C:plasma membrane"/>
    <property type="evidence" value="ECO:0007669"/>
    <property type="project" value="TreeGrafter"/>
</dbReference>
<dbReference type="InterPro" id="IPR036259">
    <property type="entry name" value="MFS_trans_sf"/>
</dbReference>
<keyword evidence="4 8" id="KW-0812">Transmembrane</keyword>
<evidence type="ECO:0008006" key="11">
    <source>
        <dbReference type="Google" id="ProtNLM"/>
    </source>
</evidence>
<dbReference type="SUPFAM" id="SSF103473">
    <property type="entry name" value="MFS general substrate transporter"/>
    <property type="match status" value="1"/>
</dbReference>
<dbReference type="PANTHER" id="PTHR23501">
    <property type="entry name" value="MAJOR FACILITATOR SUPERFAMILY"/>
    <property type="match status" value="1"/>
</dbReference>
<evidence type="ECO:0000256" key="4">
    <source>
        <dbReference type="ARBA" id="ARBA00022692"/>
    </source>
</evidence>
<reference evidence="9 10" key="1">
    <citation type="submission" date="2017-12" db="EMBL/GenBank/DDBJ databases">
        <title>Genome Sequence of a Multidrug-Resistant Candida haemulonii Isolate from a Patient with Chronic Leg Ulcers in Israel.</title>
        <authorList>
            <person name="Chow N.A."/>
            <person name="Gade L."/>
            <person name="Batra D."/>
            <person name="Rowe L.A."/>
            <person name="Ben-Ami R."/>
            <person name="Loparev V.N."/>
            <person name="Litvintseva A.P."/>
        </authorList>
    </citation>
    <scope>NUCLEOTIDE SEQUENCE [LARGE SCALE GENOMIC DNA]</scope>
    <source>
        <strain evidence="9 10">B11899</strain>
    </source>
</reference>
<dbReference type="STRING" id="45357.A0A2V1AXZ6"/>
<comment type="similarity">
    <text evidence="2">Belongs to the major facilitator superfamily.</text>
</comment>
<keyword evidence="7 8" id="KW-0472">Membrane</keyword>
<feature type="transmembrane region" description="Helical" evidence="8">
    <location>
        <begin position="343"/>
        <end position="363"/>
    </location>
</feature>
<keyword evidence="6" id="KW-0406">Ion transport</keyword>
<feature type="transmembrane region" description="Helical" evidence="8">
    <location>
        <begin position="514"/>
        <end position="533"/>
    </location>
</feature>
<feature type="transmembrane region" description="Helical" evidence="8">
    <location>
        <begin position="67"/>
        <end position="91"/>
    </location>
</feature>
<feature type="transmembrane region" description="Helical" evidence="8">
    <location>
        <begin position="134"/>
        <end position="152"/>
    </location>
</feature>
<evidence type="ECO:0000256" key="8">
    <source>
        <dbReference type="SAM" id="Phobius"/>
    </source>
</evidence>
<feature type="transmembrane region" description="Helical" evidence="8">
    <location>
        <begin position="383"/>
        <end position="405"/>
    </location>
</feature>
<dbReference type="EMBL" id="PKFO01000008">
    <property type="protein sequence ID" value="PVH22692.1"/>
    <property type="molecule type" value="Genomic_DNA"/>
</dbReference>
<accession>A0A2V1AXZ6</accession>
<comment type="caution">
    <text evidence="9">The sequence shown here is derived from an EMBL/GenBank/DDBJ whole genome shotgun (WGS) entry which is preliminary data.</text>
</comment>
<evidence type="ECO:0000313" key="9">
    <source>
        <dbReference type="EMBL" id="PVH22692.1"/>
    </source>
</evidence>
<dbReference type="AlphaFoldDB" id="A0A2V1AXZ6"/>
<dbReference type="Proteomes" id="UP000244309">
    <property type="component" value="Unassembled WGS sequence"/>
</dbReference>
<dbReference type="RefSeq" id="XP_025343632.1">
    <property type="nucleotide sequence ID" value="XM_025488865.1"/>
</dbReference>